<dbReference type="GO" id="GO:0005737">
    <property type="term" value="C:cytoplasm"/>
    <property type="evidence" value="ECO:0007669"/>
    <property type="project" value="TreeGrafter"/>
</dbReference>
<evidence type="ECO:0000256" key="3">
    <source>
        <dbReference type="ARBA" id="ARBA00022694"/>
    </source>
</evidence>
<evidence type="ECO:0000256" key="8">
    <source>
        <dbReference type="SAM" id="MobiDB-lite"/>
    </source>
</evidence>
<dbReference type="STRING" id="416450.A0A1V6QG33"/>
<comment type="caution">
    <text evidence="10">The sequence shown here is derived from an EMBL/GenBank/DDBJ whole genome shotgun (WGS) entry which is preliminary data.</text>
</comment>
<dbReference type="InterPro" id="IPR016589">
    <property type="entry name" value="tRNA_splic_SEN2"/>
</dbReference>
<proteinExistence type="inferred from homology"/>
<name>A0A1V6QG33_9EURO</name>
<dbReference type="InterPro" id="IPR036167">
    <property type="entry name" value="tRNA_intron_Endo_cat-like_sf"/>
</dbReference>
<dbReference type="SUPFAM" id="SSF53032">
    <property type="entry name" value="tRNA-intron endonuclease catalytic domain-like"/>
    <property type="match status" value="1"/>
</dbReference>
<evidence type="ECO:0000259" key="9">
    <source>
        <dbReference type="Pfam" id="PF01974"/>
    </source>
</evidence>
<evidence type="ECO:0000256" key="1">
    <source>
        <dbReference type="ARBA" id="ARBA00008078"/>
    </source>
</evidence>
<feature type="active site" evidence="7">
    <location>
        <position position="411"/>
    </location>
</feature>
<dbReference type="InterPro" id="IPR006677">
    <property type="entry name" value="tRNA_intron_Endonuc_cat-like"/>
</dbReference>
<dbReference type="GO" id="GO:0000214">
    <property type="term" value="C:tRNA-intron endonuclease complex"/>
    <property type="evidence" value="ECO:0007669"/>
    <property type="project" value="InterPro"/>
</dbReference>
<keyword evidence="3" id="KW-0819">tRNA processing</keyword>
<dbReference type="GO" id="GO:0000379">
    <property type="term" value="P:tRNA-type intron splice site recognition and cleavage"/>
    <property type="evidence" value="ECO:0007669"/>
    <property type="project" value="TreeGrafter"/>
</dbReference>
<dbReference type="GO" id="GO:0000213">
    <property type="term" value="F:tRNA-intron lyase activity"/>
    <property type="evidence" value="ECO:0007669"/>
    <property type="project" value="UniProtKB-EC"/>
</dbReference>
<dbReference type="AlphaFoldDB" id="A0A1V6QG33"/>
<feature type="compositionally biased region" description="Basic and acidic residues" evidence="8">
    <location>
        <begin position="159"/>
        <end position="171"/>
    </location>
</feature>
<accession>A0A1V6QG33</accession>
<reference evidence="11" key="1">
    <citation type="journal article" date="2017" name="Nat. Microbiol.">
        <title>Global analysis of biosynthetic gene clusters reveals vast potential of secondary metabolite production in Penicillium species.</title>
        <authorList>
            <person name="Nielsen J.C."/>
            <person name="Grijseels S."/>
            <person name="Prigent S."/>
            <person name="Ji B."/>
            <person name="Dainat J."/>
            <person name="Nielsen K.F."/>
            <person name="Frisvad J.C."/>
            <person name="Workman M."/>
            <person name="Nielsen J."/>
        </authorList>
    </citation>
    <scope>NUCLEOTIDE SEQUENCE [LARGE SCALE GENOMIC DNA]</scope>
    <source>
        <strain evidence="11">IBT 31811</strain>
    </source>
</reference>
<evidence type="ECO:0000256" key="7">
    <source>
        <dbReference type="PIRSR" id="PIRSR011789-1"/>
    </source>
</evidence>
<dbReference type="EC" id="4.6.1.16" evidence="2"/>
<feature type="region of interest" description="Disordered" evidence="8">
    <location>
        <begin position="195"/>
        <end position="266"/>
    </location>
</feature>
<evidence type="ECO:0000256" key="2">
    <source>
        <dbReference type="ARBA" id="ARBA00012573"/>
    </source>
</evidence>
<comment type="catalytic activity">
    <reaction evidence="6">
        <text>pretRNA = a 3'-half-tRNA molecule with a 5'-OH end + a 5'-half-tRNA molecule with a 2',3'-cyclic phosphate end + an intron with a 2',3'-cyclic phosphate and a 5'-hydroxyl terminus.</text>
        <dbReference type="EC" id="4.6.1.16"/>
    </reaction>
</comment>
<organism evidence="10 11">
    <name type="scientific">Penicillium antarcticum</name>
    <dbReference type="NCBI Taxonomy" id="416450"/>
    <lineage>
        <taxon>Eukaryota</taxon>
        <taxon>Fungi</taxon>
        <taxon>Dikarya</taxon>
        <taxon>Ascomycota</taxon>
        <taxon>Pezizomycotina</taxon>
        <taxon>Eurotiomycetes</taxon>
        <taxon>Eurotiomycetidae</taxon>
        <taxon>Eurotiales</taxon>
        <taxon>Aspergillaceae</taxon>
        <taxon>Penicillium</taxon>
    </lineage>
</organism>
<evidence type="ECO:0000256" key="5">
    <source>
        <dbReference type="ARBA" id="ARBA00032432"/>
    </source>
</evidence>
<feature type="region of interest" description="Disordered" evidence="8">
    <location>
        <begin position="32"/>
        <end position="57"/>
    </location>
</feature>
<dbReference type="Proteomes" id="UP000191672">
    <property type="component" value="Unassembled WGS sequence"/>
</dbReference>
<dbReference type="InterPro" id="IPR011856">
    <property type="entry name" value="tRNA_endonuc-like_dom_sf"/>
</dbReference>
<dbReference type="CDD" id="cd22363">
    <property type="entry name" value="tRNA-intron_lyase_C"/>
    <property type="match status" value="1"/>
</dbReference>
<comment type="similarity">
    <text evidence="1">Belongs to the tRNA-intron endonuclease family.</text>
</comment>
<gene>
    <name evidence="10" type="ORF">PENANT_c004G03437</name>
</gene>
<keyword evidence="4" id="KW-0456">Lyase</keyword>
<keyword evidence="11" id="KW-1185">Reference proteome</keyword>
<feature type="active site" evidence="7">
    <location>
        <position position="460"/>
    </location>
</feature>
<evidence type="ECO:0000256" key="6">
    <source>
        <dbReference type="ARBA" id="ARBA00034031"/>
    </source>
</evidence>
<dbReference type="Gene3D" id="3.40.1350.10">
    <property type="match status" value="1"/>
</dbReference>
<feature type="domain" description="tRNA intron endonuclease catalytic" evidence="9">
    <location>
        <begin position="373"/>
        <end position="432"/>
    </location>
</feature>
<dbReference type="PIRSF" id="PIRSF011789">
    <property type="entry name" value="tRNA_splic_SEN2"/>
    <property type="match status" value="1"/>
</dbReference>
<evidence type="ECO:0000256" key="4">
    <source>
        <dbReference type="ARBA" id="ARBA00023239"/>
    </source>
</evidence>
<dbReference type="InterPro" id="IPR006676">
    <property type="entry name" value="tRNA_splic"/>
</dbReference>
<evidence type="ECO:0000313" key="10">
    <source>
        <dbReference type="EMBL" id="OQD88165.1"/>
    </source>
</evidence>
<dbReference type="Pfam" id="PF01974">
    <property type="entry name" value="tRNA_int_endo"/>
    <property type="match status" value="1"/>
</dbReference>
<dbReference type="PANTHER" id="PTHR21227:SF0">
    <property type="entry name" value="TRNA-SPLICING ENDONUCLEASE SUBUNIT SEN2"/>
    <property type="match status" value="1"/>
</dbReference>
<feature type="active site" evidence="7">
    <location>
        <position position="403"/>
    </location>
</feature>
<dbReference type="PANTHER" id="PTHR21227">
    <property type="entry name" value="TRNA-SPLICING ENDONUCLEASE SUBUNIT SEN2"/>
    <property type="match status" value="1"/>
</dbReference>
<dbReference type="FunFam" id="3.40.1350.10:FF:000007">
    <property type="entry name" value="tRNA-splicing endonuclease subunit Sen2"/>
    <property type="match status" value="1"/>
</dbReference>
<dbReference type="NCBIfam" id="TIGR00324">
    <property type="entry name" value="endA"/>
    <property type="match status" value="1"/>
</dbReference>
<feature type="compositionally biased region" description="Basic and acidic residues" evidence="8">
    <location>
        <begin position="226"/>
        <end position="238"/>
    </location>
</feature>
<feature type="compositionally biased region" description="Low complexity" evidence="8">
    <location>
        <begin position="209"/>
        <end position="223"/>
    </location>
</feature>
<protein>
    <recommendedName>
        <fullName evidence="2">tRNA-intron lyase</fullName>
        <ecNumber evidence="2">4.6.1.16</ecNumber>
    </recommendedName>
    <alternativeName>
        <fullName evidence="5">tRNA-intron endonuclease Sen2</fullName>
    </alternativeName>
</protein>
<sequence length="503" mass="56760">MGRNAVVTLVIDIQPTPAYKLKWLQMATTVTSTEKPVSTQPAPAEARPRAPRPPRPNFRHIHRFPLPVTVHHVPPVIPHNPLSLISVALSYLTFLISPPRQEVYSAYFDSATSSVHVTDENAVKALWQMGFFGKGSLSRSEPSWLAREKKRRGLLGGKSSEEVTRQRREERRELKLERARMEKLAIEERLKAEAAARENGTTIDQDDQSTAADGTANDTATSTEKFSLRKAKEARMLETRNQAARKAAATDSTDQAEKSPNGKSVRFSPVVQKQEFLSNSPSSMKLPDSVVDNIEADEEPIFENEEHLQLSKEEAFFLSYSLGTLNIYDAPVKASQNQPNSIMSTTSLLKLLCNHSFNPSRDASAALQPDDPFMLSYVVYHHFRSLGWVVRSGVKFGTDYLLYNRGPVFSHAEFAVIVIPSYSHSYWTETEERKEYIAAKQTRSWWWLHCVNRVQAQVLKSLVVCYVEVPPPTASIDDIGALLGTYQVREFLVKRFVPNRMRD</sequence>
<evidence type="ECO:0000313" key="11">
    <source>
        <dbReference type="Proteomes" id="UP000191672"/>
    </source>
</evidence>
<dbReference type="EMBL" id="MDYN01000004">
    <property type="protein sequence ID" value="OQD88165.1"/>
    <property type="molecule type" value="Genomic_DNA"/>
</dbReference>
<dbReference type="GO" id="GO:0003676">
    <property type="term" value="F:nucleic acid binding"/>
    <property type="evidence" value="ECO:0007669"/>
    <property type="project" value="InterPro"/>
</dbReference>
<feature type="region of interest" description="Disordered" evidence="8">
    <location>
        <begin position="149"/>
        <end position="171"/>
    </location>
</feature>